<accession>A0ACC5U4A2</accession>
<protein>
    <submittedName>
        <fullName evidence="1">Porin family protein</fullName>
    </submittedName>
</protein>
<reference evidence="1" key="1">
    <citation type="submission" date="2021-05" db="EMBL/GenBank/DDBJ databases">
        <title>Draft genomes of bacteria isolated from model marine particles.</title>
        <authorList>
            <person name="Datta M.S."/>
            <person name="Schwartzman J.A."/>
            <person name="Enke T.N."/>
            <person name="Saavedra J."/>
            <person name="Cermak N."/>
            <person name="Cordero O.X."/>
        </authorList>
    </citation>
    <scope>NUCLEOTIDE SEQUENCE</scope>
    <source>
        <strain evidence="1">I2M19</strain>
    </source>
</reference>
<gene>
    <name evidence="1" type="ORF">KO493_00290</name>
</gene>
<sequence length="176" mass="20341">MKRVLLSLIVFSFFVIQLSAQENSEFEVRENKNQINFVIGYTHIPSAFEDGKEEGPVFVLTIGIDYFRELNEKWVLGFVMDLELGDYSLDFNDDQLDRENAFLVGIIAGYELSEHWGVMAGPAIEFEGNKDLFVFRLTTEYKIDLGESWLLLPSFNYDFKEEYSSWNLSVGVGKKF</sequence>
<dbReference type="EMBL" id="JAHKPD010000001">
    <property type="protein sequence ID" value="MBU2949137.1"/>
    <property type="molecule type" value="Genomic_DNA"/>
</dbReference>
<proteinExistence type="predicted"/>
<evidence type="ECO:0000313" key="1">
    <source>
        <dbReference type="EMBL" id="MBU2949137.1"/>
    </source>
</evidence>
<comment type="caution">
    <text evidence="1">The sequence shown here is derived from an EMBL/GenBank/DDBJ whole genome shotgun (WGS) entry which is preliminary data.</text>
</comment>
<keyword evidence="2" id="KW-1185">Reference proteome</keyword>
<name>A0ACC5U4A2_9FLAO</name>
<evidence type="ECO:0000313" key="2">
    <source>
        <dbReference type="Proteomes" id="UP001647509"/>
    </source>
</evidence>
<dbReference type="Proteomes" id="UP001647509">
    <property type="component" value="Unassembled WGS sequence"/>
</dbReference>
<organism evidence="1 2">
    <name type="scientific">Pseudotamlana agarivorans</name>
    <dbReference type="NCBI Taxonomy" id="481183"/>
    <lineage>
        <taxon>Bacteria</taxon>
        <taxon>Pseudomonadati</taxon>
        <taxon>Bacteroidota</taxon>
        <taxon>Flavobacteriia</taxon>
        <taxon>Flavobacteriales</taxon>
        <taxon>Flavobacteriaceae</taxon>
        <taxon>Pseudotamlana</taxon>
    </lineage>
</organism>